<name>A0AAE1CIE3_9PEZI</name>
<keyword evidence="3" id="KW-1185">Reference proteome</keyword>
<reference evidence="2" key="2">
    <citation type="submission" date="2023-06" db="EMBL/GenBank/DDBJ databases">
        <authorList>
            <consortium name="Lawrence Berkeley National Laboratory"/>
            <person name="Haridas S."/>
            <person name="Hensen N."/>
            <person name="Bonometti L."/>
            <person name="Westerberg I."/>
            <person name="Brannstrom I.O."/>
            <person name="Guillou S."/>
            <person name="Cros-Aarteil S."/>
            <person name="Calhoun S."/>
            <person name="Kuo A."/>
            <person name="Mondo S."/>
            <person name="Pangilinan J."/>
            <person name="Riley R."/>
            <person name="Labutti K."/>
            <person name="Andreopoulos B."/>
            <person name="Lipzen A."/>
            <person name="Chen C."/>
            <person name="Yanf M."/>
            <person name="Daum C."/>
            <person name="Ng V."/>
            <person name="Clum A."/>
            <person name="Steindorff A."/>
            <person name="Ohm R."/>
            <person name="Martin F."/>
            <person name="Silar P."/>
            <person name="Natvig D."/>
            <person name="Lalanne C."/>
            <person name="Gautier V."/>
            <person name="Ament-Velasquez S.L."/>
            <person name="Kruys A."/>
            <person name="Hutchinson M.I."/>
            <person name="Powell A.J."/>
            <person name="Barry K."/>
            <person name="Miller A.N."/>
            <person name="Grigoriev I.V."/>
            <person name="Debuchy R."/>
            <person name="Gladieux P."/>
            <person name="Thoren M.H."/>
            <person name="Johannesson H."/>
        </authorList>
    </citation>
    <scope>NUCLEOTIDE SEQUENCE</scope>
    <source>
        <strain evidence="2">CBS 314.62</strain>
    </source>
</reference>
<dbReference type="Proteomes" id="UP001270362">
    <property type="component" value="Unassembled WGS sequence"/>
</dbReference>
<gene>
    <name evidence="2" type="ORF">B0T22DRAFT_438620</name>
</gene>
<sequence length="207" mass="22842">MSSPPPTSPTPLTNNQENEQEQQQPWQPSRADIQIAVEGPTVWRTRRELVPHPVLRVGIPKIPDELLPHARLTAEVKVVEAYGRDVRASLLGGAPATVVGVECPAVKPPSVGPGGMHYCDYYFVFDLMYLRAGKHWLHFTVRYQSGLGVGGHDACELGQKRTTFGCETTLSSPDNGSVPGYFDLRILKQLKETGKFSVLNRTTAYDD</sequence>
<organism evidence="2 3">
    <name type="scientific">Podospora appendiculata</name>
    <dbReference type="NCBI Taxonomy" id="314037"/>
    <lineage>
        <taxon>Eukaryota</taxon>
        <taxon>Fungi</taxon>
        <taxon>Dikarya</taxon>
        <taxon>Ascomycota</taxon>
        <taxon>Pezizomycotina</taxon>
        <taxon>Sordariomycetes</taxon>
        <taxon>Sordariomycetidae</taxon>
        <taxon>Sordariales</taxon>
        <taxon>Podosporaceae</taxon>
        <taxon>Podospora</taxon>
    </lineage>
</organism>
<proteinExistence type="predicted"/>
<evidence type="ECO:0000313" key="2">
    <source>
        <dbReference type="EMBL" id="KAK3695667.1"/>
    </source>
</evidence>
<dbReference type="AlphaFoldDB" id="A0AAE1CIE3"/>
<feature type="compositionally biased region" description="Low complexity" evidence="1">
    <location>
        <begin position="10"/>
        <end position="24"/>
    </location>
</feature>
<dbReference type="EMBL" id="JAULSO010000001">
    <property type="protein sequence ID" value="KAK3695667.1"/>
    <property type="molecule type" value="Genomic_DNA"/>
</dbReference>
<accession>A0AAE1CIE3</accession>
<evidence type="ECO:0000256" key="1">
    <source>
        <dbReference type="SAM" id="MobiDB-lite"/>
    </source>
</evidence>
<reference evidence="2" key="1">
    <citation type="journal article" date="2023" name="Mol. Phylogenet. Evol.">
        <title>Genome-scale phylogeny and comparative genomics of the fungal order Sordariales.</title>
        <authorList>
            <person name="Hensen N."/>
            <person name="Bonometti L."/>
            <person name="Westerberg I."/>
            <person name="Brannstrom I.O."/>
            <person name="Guillou S."/>
            <person name="Cros-Aarteil S."/>
            <person name="Calhoun S."/>
            <person name="Haridas S."/>
            <person name="Kuo A."/>
            <person name="Mondo S."/>
            <person name="Pangilinan J."/>
            <person name="Riley R."/>
            <person name="LaButti K."/>
            <person name="Andreopoulos B."/>
            <person name="Lipzen A."/>
            <person name="Chen C."/>
            <person name="Yan M."/>
            <person name="Daum C."/>
            <person name="Ng V."/>
            <person name="Clum A."/>
            <person name="Steindorff A."/>
            <person name="Ohm R.A."/>
            <person name="Martin F."/>
            <person name="Silar P."/>
            <person name="Natvig D.O."/>
            <person name="Lalanne C."/>
            <person name="Gautier V."/>
            <person name="Ament-Velasquez S.L."/>
            <person name="Kruys A."/>
            <person name="Hutchinson M.I."/>
            <person name="Powell A.J."/>
            <person name="Barry K."/>
            <person name="Miller A.N."/>
            <person name="Grigoriev I.V."/>
            <person name="Debuchy R."/>
            <person name="Gladieux P."/>
            <person name="Hiltunen Thoren M."/>
            <person name="Johannesson H."/>
        </authorList>
    </citation>
    <scope>NUCLEOTIDE SEQUENCE</scope>
    <source>
        <strain evidence="2">CBS 314.62</strain>
    </source>
</reference>
<evidence type="ECO:0000313" key="3">
    <source>
        <dbReference type="Proteomes" id="UP001270362"/>
    </source>
</evidence>
<comment type="caution">
    <text evidence="2">The sequence shown here is derived from an EMBL/GenBank/DDBJ whole genome shotgun (WGS) entry which is preliminary data.</text>
</comment>
<protein>
    <submittedName>
        <fullName evidence="2">Uncharacterized protein</fullName>
    </submittedName>
</protein>
<feature type="region of interest" description="Disordered" evidence="1">
    <location>
        <begin position="1"/>
        <end position="29"/>
    </location>
</feature>